<gene>
    <name evidence="1" type="ORF">DFP82_10876</name>
</gene>
<evidence type="ECO:0000313" key="2">
    <source>
        <dbReference type="Proteomes" id="UP000247746"/>
    </source>
</evidence>
<dbReference type="EMBL" id="QJSU01000008">
    <property type="protein sequence ID" value="PYE38281.1"/>
    <property type="molecule type" value="Genomic_DNA"/>
</dbReference>
<accession>A0A2V4UXP9</accession>
<protein>
    <submittedName>
        <fullName evidence="1">Uncharacterized protein</fullName>
    </submittedName>
</protein>
<dbReference type="RefSeq" id="WP_181416303.1">
    <property type="nucleotide sequence ID" value="NZ_QJSU01000008.1"/>
</dbReference>
<proteinExistence type="predicted"/>
<name>A0A2V4UXP9_9GAMM</name>
<evidence type="ECO:0000313" key="1">
    <source>
        <dbReference type="EMBL" id="PYE38281.1"/>
    </source>
</evidence>
<organism evidence="1 2">
    <name type="scientific">Psychrobacter fozii</name>
    <dbReference type="NCBI Taxonomy" id="198480"/>
    <lineage>
        <taxon>Bacteria</taxon>
        <taxon>Pseudomonadati</taxon>
        <taxon>Pseudomonadota</taxon>
        <taxon>Gammaproteobacteria</taxon>
        <taxon>Moraxellales</taxon>
        <taxon>Moraxellaceae</taxon>
        <taxon>Psychrobacter</taxon>
    </lineage>
</organism>
<reference evidence="1 2" key="1">
    <citation type="submission" date="2018-06" db="EMBL/GenBank/DDBJ databases">
        <title>Genomic Encyclopedia of Type Strains, Phase III (KMG-III): the genomes of soil and plant-associated and newly described type strains.</title>
        <authorList>
            <person name="Whitman W."/>
        </authorList>
    </citation>
    <scope>NUCLEOTIDE SEQUENCE [LARGE SCALE GENOMIC DNA]</scope>
    <source>
        <strain evidence="1 2">CECT 5889</strain>
    </source>
</reference>
<keyword evidence="2" id="KW-1185">Reference proteome</keyword>
<dbReference type="AlphaFoldDB" id="A0A2V4UXP9"/>
<sequence>MSSLSNTYKKHAQKTISISTVMLIATATLATTGCNTTHDIKPTATVMVGAHTSL</sequence>
<dbReference type="Proteomes" id="UP000247746">
    <property type="component" value="Unassembled WGS sequence"/>
</dbReference>
<comment type="caution">
    <text evidence="1">The sequence shown here is derived from an EMBL/GenBank/DDBJ whole genome shotgun (WGS) entry which is preliminary data.</text>
</comment>